<gene>
    <name evidence="1" type="ORF">UFOVP467_62</name>
    <name evidence="2" type="ORF">UFOVP657_49</name>
</gene>
<protein>
    <submittedName>
        <fullName evidence="1">Uncharacterized protein</fullName>
    </submittedName>
</protein>
<sequence>MRSTLQITGATTTEDGALAIEFDNGQVITLTDQQWNDEIYQCQTNYPTALMRSLLVQEYLVTATTGGEAIFDTSAPNGAWIEKIG</sequence>
<organism evidence="1">
    <name type="scientific">uncultured Caudovirales phage</name>
    <dbReference type="NCBI Taxonomy" id="2100421"/>
    <lineage>
        <taxon>Viruses</taxon>
        <taxon>Duplodnaviria</taxon>
        <taxon>Heunggongvirae</taxon>
        <taxon>Uroviricota</taxon>
        <taxon>Caudoviricetes</taxon>
        <taxon>Peduoviridae</taxon>
        <taxon>Maltschvirus</taxon>
        <taxon>Maltschvirus maltsch</taxon>
    </lineage>
</organism>
<name>A0A6J5MIX2_9CAUD</name>
<proteinExistence type="predicted"/>
<evidence type="ECO:0000313" key="2">
    <source>
        <dbReference type="EMBL" id="CAB4156306.1"/>
    </source>
</evidence>
<dbReference type="EMBL" id="LR796441">
    <property type="protein sequence ID" value="CAB4145046.1"/>
    <property type="molecule type" value="Genomic_DNA"/>
</dbReference>
<dbReference type="EMBL" id="LR796634">
    <property type="protein sequence ID" value="CAB4156306.1"/>
    <property type="molecule type" value="Genomic_DNA"/>
</dbReference>
<reference evidence="1" key="1">
    <citation type="submission" date="2020-04" db="EMBL/GenBank/DDBJ databases">
        <authorList>
            <person name="Chiriac C."/>
            <person name="Salcher M."/>
            <person name="Ghai R."/>
            <person name="Kavagutti S V."/>
        </authorList>
    </citation>
    <scope>NUCLEOTIDE SEQUENCE</scope>
</reference>
<evidence type="ECO:0000313" key="1">
    <source>
        <dbReference type="EMBL" id="CAB4145046.1"/>
    </source>
</evidence>
<accession>A0A6J5MIX2</accession>